<accession>A0A3B0TPC1</accession>
<evidence type="ECO:0000256" key="7">
    <source>
        <dbReference type="SAM" id="Phobius"/>
    </source>
</evidence>
<feature type="domain" description="ABC transmembrane type-1" evidence="8">
    <location>
        <begin position="96"/>
        <end position="163"/>
    </location>
</feature>
<comment type="subcellular location">
    <subcellularLocation>
        <location evidence="1">Cell membrane</location>
        <topology evidence="1">Multi-pass membrane protein</topology>
    </subcellularLocation>
</comment>
<dbReference type="InterPro" id="IPR035906">
    <property type="entry name" value="MetI-like_sf"/>
</dbReference>
<dbReference type="Gene3D" id="1.10.3720.10">
    <property type="entry name" value="MetI-like"/>
    <property type="match status" value="1"/>
</dbReference>
<evidence type="ECO:0000256" key="5">
    <source>
        <dbReference type="ARBA" id="ARBA00022989"/>
    </source>
</evidence>
<evidence type="ECO:0000256" key="2">
    <source>
        <dbReference type="ARBA" id="ARBA00022448"/>
    </source>
</evidence>
<dbReference type="GO" id="GO:0055085">
    <property type="term" value="P:transmembrane transport"/>
    <property type="evidence" value="ECO:0007669"/>
    <property type="project" value="InterPro"/>
</dbReference>
<gene>
    <name evidence="9" type="ORF">MNBD_BACTEROID05-160</name>
</gene>
<evidence type="ECO:0000256" key="4">
    <source>
        <dbReference type="ARBA" id="ARBA00022692"/>
    </source>
</evidence>
<evidence type="ECO:0000313" key="9">
    <source>
        <dbReference type="EMBL" id="VAW19808.1"/>
    </source>
</evidence>
<keyword evidence="4 7" id="KW-0812">Transmembrane</keyword>
<feature type="transmembrane region" description="Helical" evidence="7">
    <location>
        <begin position="100"/>
        <end position="123"/>
    </location>
</feature>
<evidence type="ECO:0000256" key="3">
    <source>
        <dbReference type="ARBA" id="ARBA00022475"/>
    </source>
</evidence>
<keyword evidence="3" id="KW-1003">Cell membrane</keyword>
<dbReference type="GO" id="GO:0005886">
    <property type="term" value="C:plasma membrane"/>
    <property type="evidence" value="ECO:0007669"/>
    <property type="project" value="UniProtKB-SubCell"/>
</dbReference>
<name>A0A3B0TPC1_9ZZZZ</name>
<feature type="transmembrane region" description="Helical" evidence="7">
    <location>
        <begin position="135"/>
        <end position="156"/>
    </location>
</feature>
<dbReference type="AlphaFoldDB" id="A0A3B0TPC1"/>
<sequence>MIRFVLKRFLISIPMLLAIALLTFVLMRLTPGNFLDSIRMDPSISPETIKHYEKIYQLDKPLITQYFHWVKNILKFEFGYSFYFNIPVTKIIGSRLWNTFVLSFASFLITWCVALPLGIWAAVHRNKWIDKTIQFFSYVGLSLPSFFLGIILLYWASQTNILP</sequence>
<evidence type="ECO:0000256" key="6">
    <source>
        <dbReference type="ARBA" id="ARBA00023136"/>
    </source>
</evidence>
<proteinExistence type="predicted"/>
<evidence type="ECO:0000259" key="8">
    <source>
        <dbReference type="PROSITE" id="PS50928"/>
    </source>
</evidence>
<organism evidence="9">
    <name type="scientific">hydrothermal vent metagenome</name>
    <dbReference type="NCBI Taxonomy" id="652676"/>
    <lineage>
        <taxon>unclassified sequences</taxon>
        <taxon>metagenomes</taxon>
        <taxon>ecological metagenomes</taxon>
    </lineage>
</organism>
<keyword evidence="2" id="KW-0813">Transport</keyword>
<dbReference type="PROSITE" id="PS50928">
    <property type="entry name" value="ABC_TM1"/>
    <property type="match status" value="1"/>
</dbReference>
<feature type="transmembrane region" description="Helical" evidence="7">
    <location>
        <begin position="9"/>
        <end position="27"/>
    </location>
</feature>
<protein>
    <submittedName>
        <fullName evidence="9">Oligopeptide transport system permease protein OppB (TC 3.A.1.5.1)</fullName>
    </submittedName>
</protein>
<dbReference type="PANTHER" id="PTHR43163">
    <property type="entry name" value="DIPEPTIDE TRANSPORT SYSTEM PERMEASE PROTEIN DPPB-RELATED"/>
    <property type="match status" value="1"/>
</dbReference>
<keyword evidence="6 7" id="KW-0472">Membrane</keyword>
<dbReference type="CDD" id="cd06261">
    <property type="entry name" value="TM_PBP2"/>
    <property type="match status" value="1"/>
</dbReference>
<dbReference type="InterPro" id="IPR045621">
    <property type="entry name" value="BPD_transp_1_N"/>
</dbReference>
<keyword evidence="5 7" id="KW-1133">Transmembrane helix</keyword>
<dbReference type="InterPro" id="IPR000515">
    <property type="entry name" value="MetI-like"/>
</dbReference>
<dbReference type="EMBL" id="UOEN01000501">
    <property type="protein sequence ID" value="VAW19808.1"/>
    <property type="molecule type" value="Genomic_DNA"/>
</dbReference>
<dbReference type="Pfam" id="PF19300">
    <property type="entry name" value="BPD_transp_1_N"/>
    <property type="match status" value="1"/>
</dbReference>
<feature type="non-terminal residue" evidence="9">
    <location>
        <position position="163"/>
    </location>
</feature>
<dbReference type="SUPFAM" id="SSF161098">
    <property type="entry name" value="MetI-like"/>
    <property type="match status" value="1"/>
</dbReference>
<dbReference type="PANTHER" id="PTHR43163:SF6">
    <property type="entry name" value="DIPEPTIDE TRANSPORT SYSTEM PERMEASE PROTEIN DPPB-RELATED"/>
    <property type="match status" value="1"/>
</dbReference>
<dbReference type="Pfam" id="PF00528">
    <property type="entry name" value="BPD_transp_1"/>
    <property type="match status" value="1"/>
</dbReference>
<reference evidence="9" key="1">
    <citation type="submission" date="2018-06" db="EMBL/GenBank/DDBJ databases">
        <authorList>
            <person name="Zhirakovskaya E."/>
        </authorList>
    </citation>
    <scope>NUCLEOTIDE SEQUENCE</scope>
</reference>
<evidence type="ECO:0000256" key="1">
    <source>
        <dbReference type="ARBA" id="ARBA00004651"/>
    </source>
</evidence>